<gene>
    <name evidence="1" type="ORF">UFOPK3278_01272</name>
</gene>
<proteinExistence type="predicted"/>
<evidence type="ECO:0000313" key="1">
    <source>
        <dbReference type="EMBL" id="CAB4850608.1"/>
    </source>
</evidence>
<dbReference type="EMBL" id="CAFBIX010000075">
    <property type="protein sequence ID" value="CAB4850608.1"/>
    <property type="molecule type" value="Genomic_DNA"/>
</dbReference>
<organism evidence="1">
    <name type="scientific">freshwater metagenome</name>
    <dbReference type="NCBI Taxonomy" id="449393"/>
    <lineage>
        <taxon>unclassified sequences</taxon>
        <taxon>metagenomes</taxon>
        <taxon>ecological metagenomes</taxon>
    </lineage>
</organism>
<dbReference type="AlphaFoldDB" id="A0A6J7C1S5"/>
<sequence length="133" mass="14021">MNSEPTPGLDPAILAEVDAMSGAAGAPGAPPGQLVNLDDHWTEEAYSLWECIGEMLSVYSPSCAPIYTDQAKRRLAAAWAPVMRKHDFDMGKFSIYLVAGMATLPIVAKTTQAIRADREATAQAAAADATPTA</sequence>
<reference evidence="1" key="1">
    <citation type="submission" date="2020-05" db="EMBL/GenBank/DDBJ databases">
        <authorList>
            <person name="Chiriac C."/>
            <person name="Salcher M."/>
            <person name="Ghai R."/>
            <person name="Kavagutti S V."/>
        </authorList>
    </citation>
    <scope>NUCLEOTIDE SEQUENCE</scope>
</reference>
<accession>A0A6J7C1S5</accession>
<name>A0A6J7C1S5_9ZZZZ</name>
<protein>
    <submittedName>
        <fullName evidence="1">Unannotated protein</fullName>
    </submittedName>
</protein>